<feature type="transmembrane region" description="Helical" evidence="8">
    <location>
        <begin position="325"/>
        <end position="351"/>
    </location>
</feature>
<feature type="transmembrane region" description="Helical" evidence="8">
    <location>
        <begin position="404"/>
        <end position="428"/>
    </location>
</feature>
<name>A0A388SFJ8_9BURK</name>
<comment type="caution">
    <text evidence="9">The sequence shown here is derived from an EMBL/GenBank/DDBJ whole genome shotgun (WGS) entry which is preliminary data.</text>
</comment>
<feature type="transmembrane region" description="Helical" evidence="8">
    <location>
        <begin position="463"/>
        <end position="482"/>
    </location>
</feature>
<dbReference type="GO" id="GO:0015081">
    <property type="term" value="F:sodium ion transmembrane transporter activity"/>
    <property type="evidence" value="ECO:0007669"/>
    <property type="project" value="InterPro"/>
</dbReference>
<reference evidence="9 10" key="1">
    <citation type="journal article" date="2018" name="Int. J. Syst. Evol. Microbiol.">
        <title>Mesosutterella multiformis gen. nov., sp. nov., a member of the family Sutterellaceae and Sutterella megalosphaeroides sp. nov., isolated from human faeces.</title>
        <authorList>
            <person name="Sakamoto M."/>
            <person name="Ikeyama N."/>
            <person name="Kunihiro T."/>
            <person name="Iino T."/>
            <person name="Yuki M."/>
            <person name="Ohkuma M."/>
        </authorList>
    </citation>
    <scope>NUCLEOTIDE SEQUENCE [LARGE SCALE GENOMIC DNA]</scope>
    <source>
        <strain evidence="9 10">4NBBH2</strain>
    </source>
</reference>
<comment type="subcellular location">
    <subcellularLocation>
        <location evidence="1">Membrane</location>
        <topology evidence="1">Multi-pass membrane protein</topology>
    </subcellularLocation>
</comment>
<keyword evidence="5 8" id="KW-1133">Transmembrane helix</keyword>
<feature type="transmembrane region" description="Helical" evidence="8">
    <location>
        <begin position="152"/>
        <end position="175"/>
    </location>
</feature>
<dbReference type="PANTHER" id="PTHR48086:SF4">
    <property type="entry name" value="SODIUM_PANTOTHENATE SYMPORTER"/>
    <property type="match status" value="1"/>
</dbReference>
<evidence type="ECO:0000256" key="1">
    <source>
        <dbReference type="ARBA" id="ARBA00004141"/>
    </source>
</evidence>
<feature type="transmembrane region" description="Helical" evidence="8">
    <location>
        <begin position="281"/>
        <end position="305"/>
    </location>
</feature>
<feature type="transmembrane region" description="Helical" evidence="8">
    <location>
        <begin position="435"/>
        <end position="457"/>
    </location>
</feature>
<dbReference type="RefSeq" id="WP_116270457.1">
    <property type="nucleotide sequence ID" value="NZ_BGZJ01000001.1"/>
</dbReference>
<sequence>MTNPVMTLVPVMAFLALLLAVGFIANRSLRKSEDFERDYFIANRSLGGVVLAMTLVATYGSVSSFVSGPGVAWNLGFGWVAFAAPQIITGFLLLGVVGKKLAVLARRTDSLTIIDILRERYGSNTLSIIFSAVLLIFFTAMVVGQFMGGAQIFAAITGLDYKLGLVLFAAVTVIYTSSGFRAVVWTDAVCAVLMLTGMVTLGYTILEDGGGLSSIMQTLSAADLTANGVSRHLLPDAGGLLPWSLLFSSWLLVGFCTVGLPQSLVRCLSYKSTRDLSRAMVVATVICGALMIGMTLLGVLARGVILEKPASGTDAVIPLLIVNHMHPLLAGITIIGPLAATMSTVSSLLIAASSTVVRDLYEKSFGKNPADISHDASKKISVTITLLLGAVSILLAMYPQSIVVWVNLFAFGGLESAFLWPVVLGFFWPRMNACGAMAGVFGGLGLYTLAMATGFHFYHFHNIVIGTAAGLLFSVIGSYFGTPTPRSVKAVFFPHKI</sequence>
<dbReference type="PROSITE" id="PS50283">
    <property type="entry name" value="NA_SOLUT_SYMP_3"/>
    <property type="match status" value="1"/>
</dbReference>
<dbReference type="OrthoDB" id="9789704at2"/>
<dbReference type="EMBL" id="BGZJ01000001">
    <property type="protein sequence ID" value="GBO94220.1"/>
    <property type="molecule type" value="Genomic_DNA"/>
</dbReference>
<gene>
    <name evidence="9" type="primary">panF</name>
    <name evidence="9" type="ORF">MESMUL_15740</name>
</gene>
<dbReference type="NCBIfam" id="TIGR02119">
    <property type="entry name" value="panF"/>
    <property type="match status" value="1"/>
</dbReference>
<evidence type="ECO:0000256" key="8">
    <source>
        <dbReference type="SAM" id="Phobius"/>
    </source>
</evidence>
<dbReference type="InterPro" id="IPR001734">
    <property type="entry name" value="Na/solute_symporter"/>
</dbReference>
<organism evidence="9 10">
    <name type="scientific">Mesosutterella multiformis</name>
    <dbReference type="NCBI Taxonomy" id="2259133"/>
    <lineage>
        <taxon>Bacteria</taxon>
        <taxon>Pseudomonadati</taxon>
        <taxon>Pseudomonadota</taxon>
        <taxon>Betaproteobacteria</taxon>
        <taxon>Burkholderiales</taxon>
        <taxon>Sutterellaceae</taxon>
        <taxon>Mesosutterella</taxon>
    </lineage>
</organism>
<dbReference type="GO" id="GO:0015233">
    <property type="term" value="F:pantothenate transmembrane transporter activity"/>
    <property type="evidence" value="ECO:0007669"/>
    <property type="project" value="InterPro"/>
</dbReference>
<dbReference type="PANTHER" id="PTHR48086">
    <property type="entry name" value="SODIUM/PROLINE SYMPORTER-RELATED"/>
    <property type="match status" value="1"/>
</dbReference>
<dbReference type="InterPro" id="IPR050277">
    <property type="entry name" value="Sodium:Solute_Symporter"/>
</dbReference>
<evidence type="ECO:0000256" key="2">
    <source>
        <dbReference type="ARBA" id="ARBA00006434"/>
    </source>
</evidence>
<feature type="transmembrane region" description="Helical" evidence="8">
    <location>
        <begin position="6"/>
        <end position="25"/>
    </location>
</feature>
<dbReference type="Pfam" id="PF00474">
    <property type="entry name" value="SSF"/>
    <property type="match status" value="1"/>
</dbReference>
<dbReference type="NCBIfam" id="TIGR00813">
    <property type="entry name" value="sss"/>
    <property type="match status" value="1"/>
</dbReference>
<evidence type="ECO:0000256" key="7">
    <source>
        <dbReference type="RuleBase" id="RU362091"/>
    </source>
</evidence>
<evidence type="ECO:0000256" key="6">
    <source>
        <dbReference type="ARBA" id="ARBA00023136"/>
    </source>
</evidence>
<evidence type="ECO:0000256" key="3">
    <source>
        <dbReference type="ARBA" id="ARBA00022448"/>
    </source>
</evidence>
<feature type="transmembrane region" description="Helical" evidence="8">
    <location>
        <begin position="72"/>
        <end position="97"/>
    </location>
</feature>
<dbReference type="InterPro" id="IPR038377">
    <property type="entry name" value="Na/Glc_symporter_sf"/>
</dbReference>
<feature type="transmembrane region" description="Helical" evidence="8">
    <location>
        <begin position="126"/>
        <end position="146"/>
    </location>
</feature>
<evidence type="ECO:0000313" key="10">
    <source>
        <dbReference type="Proteomes" id="UP000266091"/>
    </source>
</evidence>
<protein>
    <submittedName>
        <fullName evidence="9">Sodium/panthothenate symporter</fullName>
    </submittedName>
</protein>
<keyword evidence="10" id="KW-1185">Reference proteome</keyword>
<feature type="transmembrane region" description="Helical" evidence="8">
    <location>
        <begin position="240"/>
        <end position="260"/>
    </location>
</feature>
<dbReference type="Proteomes" id="UP000266091">
    <property type="component" value="Unassembled WGS sequence"/>
</dbReference>
<comment type="similarity">
    <text evidence="2 7">Belongs to the sodium:solute symporter (SSF) (TC 2.A.21) family.</text>
</comment>
<feature type="transmembrane region" description="Helical" evidence="8">
    <location>
        <begin position="380"/>
        <end position="398"/>
    </location>
</feature>
<dbReference type="Gene3D" id="1.20.1730.10">
    <property type="entry name" value="Sodium/glucose cotransporter"/>
    <property type="match status" value="1"/>
</dbReference>
<accession>A0A388SFJ8</accession>
<evidence type="ECO:0000256" key="4">
    <source>
        <dbReference type="ARBA" id="ARBA00022692"/>
    </source>
</evidence>
<evidence type="ECO:0000313" key="9">
    <source>
        <dbReference type="EMBL" id="GBO94220.1"/>
    </source>
</evidence>
<feature type="transmembrane region" description="Helical" evidence="8">
    <location>
        <begin position="46"/>
        <end position="66"/>
    </location>
</feature>
<keyword evidence="3" id="KW-0813">Transport</keyword>
<dbReference type="GO" id="GO:0005886">
    <property type="term" value="C:plasma membrane"/>
    <property type="evidence" value="ECO:0007669"/>
    <property type="project" value="TreeGrafter"/>
</dbReference>
<evidence type="ECO:0000256" key="5">
    <source>
        <dbReference type="ARBA" id="ARBA00022989"/>
    </source>
</evidence>
<proteinExistence type="inferred from homology"/>
<keyword evidence="6 8" id="KW-0472">Membrane</keyword>
<dbReference type="GO" id="GO:0036376">
    <property type="term" value="P:sodium ion export across plasma membrane"/>
    <property type="evidence" value="ECO:0007669"/>
    <property type="project" value="InterPro"/>
</dbReference>
<keyword evidence="4 8" id="KW-0812">Transmembrane</keyword>
<dbReference type="AlphaFoldDB" id="A0A388SFJ8"/>
<dbReference type="InterPro" id="IPR011849">
    <property type="entry name" value="Na/pantothenate_symporter"/>
</dbReference>
<feature type="transmembrane region" description="Helical" evidence="8">
    <location>
        <begin position="182"/>
        <end position="206"/>
    </location>
</feature>